<comment type="subunit">
    <text evidence="5">The nucleosome is a histone octamer containing two molecules each of H2A, H2B, H3 and H4 assembled in one H3-H4 heterotetramer and two H2A-H2B heterodimers. The octamer wraps approximately 147 bp of DNA.</text>
</comment>
<dbReference type="InterPro" id="IPR032454">
    <property type="entry name" value="Histone_H2A_C"/>
</dbReference>
<dbReference type="FunFam" id="1.10.20.10:FF:000020">
    <property type="entry name" value="Histone H2A"/>
    <property type="match status" value="1"/>
</dbReference>
<feature type="domain" description="Histone H2A C-terminal" evidence="14">
    <location>
        <begin position="93"/>
        <end position="126"/>
    </location>
</feature>
<evidence type="ECO:0000256" key="9">
    <source>
        <dbReference type="ARBA" id="ARBA00023125"/>
    </source>
</evidence>
<evidence type="ECO:0000256" key="8">
    <source>
        <dbReference type="ARBA" id="ARBA00022990"/>
    </source>
</evidence>
<feature type="region of interest" description="Disordered" evidence="12">
    <location>
        <begin position="402"/>
        <end position="454"/>
    </location>
</feature>
<dbReference type="PANTHER" id="PTHR23430">
    <property type="entry name" value="HISTONE H2A"/>
    <property type="match status" value="1"/>
</dbReference>
<accession>A0A8S1ERX8</accession>
<evidence type="ECO:0000259" key="13">
    <source>
        <dbReference type="Pfam" id="PF00125"/>
    </source>
</evidence>
<dbReference type="PRINTS" id="PR00620">
    <property type="entry name" value="HISTONEH2A"/>
</dbReference>
<evidence type="ECO:0000256" key="11">
    <source>
        <dbReference type="ARBA" id="ARBA00023269"/>
    </source>
</evidence>
<dbReference type="GO" id="GO:0005634">
    <property type="term" value="C:nucleus"/>
    <property type="evidence" value="ECO:0007669"/>
    <property type="project" value="UniProtKB-SubCell"/>
</dbReference>
<dbReference type="InterPro" id="IPR009072">
    <property type="entry name" value="Histone-fold"/>
</dbReference>
<dbReference type="Pfam" id="PF00125">
    <property type="entry name" value="Histone"/>
    <property type="match status" value="1"/>
</dbReference>
<proteinExistence type="inferred from homology"/>
<dbReference type="EMBL" id="CADEPM010000003">
    <property type="protein sequence ID" value="CAB3402352.1"/>
    <property type="molecule type" value="Genomic_DNA"/>
</dbReference>
<comment type="caution">
    <text evidence="15">The sequence shown here is derived from an EMBL/GenBank/DDBJ whole genome shotgun (WGS) entry which is preliminary data.</text>
</comment>
<dbReference type="GO" id="GO:0046982">
    <property type="term" value="F:protein heterodimerization activity"/>
    <property type="evidence" value="ECO:0007669"/>
    <property type="project" value="InterPro"/>
</dbReference>
<dbReference type="SUPFAM" id="SSF47113">
    <property type="entry name" value="Histone-fold"/>
    <property type="match status" value="1"/>
</dbReference>
<organism evidence="15 16">
    <name type="scientific">Caenorhabditis bovis</name>
    <dbReference type="NCBI Taxonomy" id="2654633"/>
    <lineage>
        <taxon>Eukaryota</taxon>
        <taxon>Metazoa</taxon>
        <taxon>Ecdysozoa</taxon>
        <taxon>Nematoda</taxon>
        <taxon>Chromadorea</taxon>
        <taxon>Rhabditida</taxon>
        <taxon>Rhabditina</taxon>
        <taxon>Rhabditomorpha</taxon>
        <taxon>Rhabditoidea</taxon>
        <taxon>Rhabditidae</taxon>
        <taxon>Peloderinae</taxon>
        <taxon>Caenorhabditis</taxon>
    </lineage>
</organism>
<gene>
    <name evidence="15" type="ORF">CBOVIS_LOCUS4980</name>
</gene>
<reference evidence="15 16" key="1">
    <citation type="submission" date="2020-04" db="EMBL/GenBank/DDBJ databases">
        <authorList>
            <person name="Laetsch R D."/>
            <person name="Stevens L."/>
            <person name="Kumar S."/>
            <person name="Blaxter L. M."/>
        </authorList>
    </citation>
    <scope>NUCLEOTIDE SEQUENCE [LARGE SCALE GENOMIC DNA]</scope>
</reference>
<evidence type="ECO:0000256" key="2">
    <source>
        <dbReference type="ARBA" id="ARBA00004123"/>
    </source>
</evidence>
<dbReference type="InterPro" id="IPR007125">
    <property type="entry name" value="H2A/H2B/H3"/>
</dbReference>
<evidence type="ECO:0000256" key="4">
    <source>
        <dbReference type="ARBA" id="ARBA00010691"/>
    </source>
</evidence>
<dbReference type="Pfam" id="PF16211">
    <property type="entry name" value="Histone_H2A_C"/>
    <property type="match status" value="1"/>
</dbReference>
<keyword evidence="7" id="KW-1017">Isopeptide bond</keyword>
<dbReference type="Proteomes" id="UP000494206">
    <property type="component" value="Unassembled WGS sequence"/>
</dbReference>
<feature type="compositionally biased region" description="Basic residues" evidence="12">
    <location>
        <begin position="1"/>
        <end position="20"/>
    </location>
</feature>
<evidence type="ECO:0000256" key="6">
    <source>
        <dbReference type="ARBA" id="ARBA00022454"/>
    </source>
</evidence>
<evidence type="ECO:0000313" key="16">
    <source>
        <dbReference type="Proteomes" id="UP000494206"/>
    </source>
</evidence>
<keyword evidence="6" id="KW-0158">Chromosome</keyword>
<evidence type="ECO:0000256" key="1">
    <source>
        <dbReference type="ARBA" id="ARBA00002001"/>
    </source>
</evidence>
<keyword evidence="9" id="KW-0238">DNA-binding</keyword>
<dbReference type="InterPro" id="IPR032458">
    <property type="entry name" value="Histone_H2A_CS"/>
</dbReference>
<evidence type="ECO:0000256" key="12">
    <source>
        <dbReference type="SAM" id="MobiDB-lite"/>
    </source>
</evidence>
<evidence type="ECO:0000256" key="5">
    <source>
        <dbReference type="ARBA" id="ARBA00011538"/>
    </source>
</evidence>
<keyword evidence="10" id="KW-0539">Nucleus</keyword>
<evidence type="ECO:0000313" key="15">
    <source>
        <dbReference type="EMBL" id="CAB3402352.1"/>
    </source>
</evidence>
<feature type="compositionally biased region" description="Basic and acidic residues" evidence="12">
    <location>
        <begin position="431"/>
        <end position="448"/>
    </location>
</feature>
<evidence type="ECO:0000259" key="14">
    <source>
        <dbReference type="Pfam" id="PF16211"/>
    </source>
</evidence>
<evidence type="ECO:0000256" key="3">
    <source>
        <dbReference type="ARBA" id="ARBA00004286"/>
    </source>
</evidence>
<dbReference type="GO" id="GO:0003677">
    <property type="term" value="F:DNA binding"/>
    <property type="evidence" value="ECO:0007669"/>
    <property type="project" value="UniProtKB-KW"/>
</dbReference>
<comment type="similarity">
    <text evidence="4">Belongs to the histone H2A family.</text>
</comment>
<keyword evidence="8" id="KW-0007">Acetylation</keyword>
<evidence type="ECO:0000256" key="10">
    <source>
        <dbReference type="ARBA" id="ARBA00023242"/>
    </source>
</evidence>
<evidence type="ECO:0008006" key="17">
    <source>
        <dbReference type="Google" id="ProtNLM"/>
    </source>
</evidence>
<comment type="subcellular location">
    <subcellularLocation>
        <location evidence="3">Chromosome</location>
    </subcellularLocation>
    <subcellularLocation>
        <location evidence="2">Nucleus</location>
    </subcellularLocation>
</comment>
<dbReference type="SMART" id="SM00414">
    <property type="entry name" value="H2A"/>
    <property type="match status" value="1"/>
</dbReference>
<keyword evidence="16" id="KW-1185">Reference proteome</keyword>
<name>A0A8S1ERX8_9PELO</name>
<evidence type="ECO:0000256" key="7">
    <source>
        <dbReference type="ARBA" id="ARBA00022499"/>
    </source>
</evidence>
<dbReference type="Gene3D" id="1.10.20.10">
    <property type="entry name" value="Histone, subunit A"/>
    <property type="match status" value="1"/>
</dbReference>
<dbReference type="GO" id="GO:0000786">
    <property type="term" value="C:nucleosome"/>
    <property type="evidence" value="ECO:0007669"/>
    <property type="project" value="UniProtKB-KW"/>
</dbReference>
<dbReference type="AlphaFoldDB" id="A0A8S1ERX8"/>
<feature type="region of interest" description="Disordered" evidence="12">
    <location>
        <begin position="1"/>
        <end position="23"/>
    </location>
</feature>
<feature type="compositionally biased region" description="Polar residues" evidence="12">
    <location>
        <begin position="410"/>
        <end position="430"/>
    </location>
</feature>
<dbReference type="OrthoDB" id="5831841at2759"/>
<feature type="domain" description="Core Histone H2A/H2B/H3" evidence="13">
    <location>
        <begin position="15"/>
        <end position="90"/>
    </location>
</feature>
<comment type="function">
    <text evidence="1">Core component of nucleosome. Nucleosomes wrap and compact DNA into chromatin, limiting DNA accessibility to the cellular machineries which require DNA as a template. Histones thereby play a central role in transcription regulation, DNA repair, DNA replication and chromosomal stability. DNA accessibility is regulated via a complex set of post-translational modifications of histones, also called histone code, and nucleosome remodeling.</text>
</comment>
<protein>
    <recommendedName>
        <fullName evidence="17">Histone H2A</fullName>
    </recommendedName>
</protein>
<dbReference type="InterPro" id="IPR002119">
    <property type="entry name" value="Histone_H2A"/>
</dbReference>
<dbReference type="PROSITE" id="PS00046">
    <property type="entry name" value="HISTONE_H2A"/>
    <property type="match status" value="1"/>
</dbReference>
<keyword evidence="11" id="KW-0544">Nucleosome core</keyword>
<dbReference type="GO" id="GO:0030527">
    <property type="term" value="F:structural constituent of chromatin"/>
    <property type="evidence" value="ECO:0007669"/>
    <property type="project" value="InterPro"/>
</dbReference>
<sequence length="523" mass="59123">MSGRGKGGKAKTGGKAKSRSSRAGLQFPVGRLHRLLRKGNYAQRVGAGAPVYLAAVPEYLAAEVLELVGNAARDNKKTRINPRHLQLAVRNDDELNKLLAGVTIAQGGVLPNIQAILLPKKTAGEKDCISNVKKLKENEGMNPDNETTLLNFINFGSSDSKGGFTTEDRELRKDRGDRLLQLFREQPSLSSSASARRFEKNHERAMIWEEITRKINDEFGEKLEVLSVDKVKKLLTYYKKKEEGNFDNIKGVSIPSLTPMEDLKVDEEPEKVEENGREHFSDLLTMLSQNILTNDSTHKFEVATKSETPFTSSTPSPSTTPFSAGERIYFLKKERHDFVVKRAEYYIQRMCFDNSSRSATVNAERHNMWIKITNETNEKYASILGGLGVEQAKKLYSNCKRRRRMKNEAESNMANTSGSGESNQSTSRTSLEPDEHEAVENERQKNTIDSDNSATMEILSNIEEIVRNIEKDNEIKMLKEQLKERDAQISKLQKLINQQSTHYKKQMTTLLDELKTRVLNANF</sequence>
<dbReference type="CDD" id="cd00074">
    <property type="entry name" value="HFD_H2A"/>
    <property type="match status" value="1"/>
</dbReference>